<organism evidence="1 2">
    <name type="scientific">Solanum commersonii</name>
    <name type="common">Commerson's wild potato</name>
    <name type="synonym">Commerson's nightshade</name>
    <dbReference type="NCBI Taxonomy" id="4109"/>
    <lineage>
        <taxon>Eukaryota</taxon>
        <taxon>Viridiplantae</taxon>
        <taxon>Streptophyta</taxon>
        <taxon>Embryophyta</taxon>
        <taxon>Tracheophyta</taxon>
        <taxon>Spermatophyta</taxon>
        <taxon>Magnoliopsida</taxon>
        <taxon>eudicotyledons</taxon>
        <taxon>Gunneridae</taxon>
        <taxon>Pentapetalae</taxon>
        <taxon>asterids</taxon>
        <taxon>lamiids</taxon>
        <taxon>Solanales</taxon>
        <taxon>Solanaceae</taxon>
        <taxon>Solanoideae</taxon>
        <taxon>Solaneae</taxon>
        <taxon>Solanum</taxon>
    </lineage>
</organism>
<name>A0A9J5WCA6_SOLCO</name>
<keyword evidence="2" id="KW-1185">Reference proteome</keyword>
<gene>
    <name evidence="1" type="ORF">H5410_062923</name>
</gene>
<evidence type="ECO:0000313" key="2">
    <source>
        <dbReference type="Proteomes" id="UP000824120"/>
    </source>
</evidence>
<dbReference type="Proteomes" id="UP000824120">
    <property type="component" value="Chromosome 12"/>
</dbReference>
<accession>A0A9J5WCA6</accession>
<proteinExistence type="predicted"/>
<protein>
    <submittedName>
        <fullName evidence="1">Uncharacterized protein</fullName>
    </submittedName>
</protein>
<comment type="caution">
    <text evidence="1">The sequence shown here is derived from an EMBL/GenBank/DDBJ whole genome shotgun (WGS) entry which is preliminary data.</text>
</comment>
<dbReference type="AlphaFoldDB" id="A0A9J5WCA6"/>
<dbReference type="EMBL" id="JACXVP010000012">
    <property type="protein sequence ID" value="KAG5573157.1"/>
    <property type="molecule type" value="Genomic_DNA"/>
</dbReference>
<sequence length="62" mass="7356">MGRDGSYARRGKFKVRSKNTVLKETIYFWRLEANDIMKSRKVIEEVRKRKTDALAIKSTTNY</sequence>
<evidence type="ECO:0000313" key="1">
    <source>
        <dbReference type="EMBL" id="KAG5573157.1"/>
    </source>
</evidence>
<reference evidence="1 2" key="1">
    <citation type="submission" date="2020-09" db="EMBL/GenBank/DDBJ databases">
        <title>De no assembly of potato wild relative species, Solanum commersonii.</title>
        <authorList>
            <person name="Cho K."/>
        </authorList>
    </citation>
    <scope>NUCLEOTIDE SEQUENCE [LARGE SCALE GENOMIC DNA]</scope>
    <source>
        <strain evidence="1">LZ3.2</strain>
        <tissue evidence="1">Leaf</tissue>
    </source>
</reference>